<name>A0A8F2D9K4_9CAUD</name>
<proteinExistence type="predicted"/>
<dbReference type="EMBL" id="MZ028627">
    <property type="protein sequence ID" value="QWS68260.1"/>
    <property type="molecule type" value="Genomic_DNA"/>
</dbReference>
<organism evidence="1 2">
    <name type="scientific">Gordonia phage VanLee</name>
    <dbReference type="NCBI Taxonomy" id="2845816"/>
    <lineage>
        <taxon>Viruses</taxon>
        <taxon>Duplodnaviria</taxon>
        <taxon>Heunggongvirae</taxon>
        <taxon>Uroviricota</taxon>
        <taxon>Caudoviricetes</taxon>
        <taxon>Kruegerviridae</taxon>
        <taxon>Vanleevirus</taxon>
        <taxon>Vanleevirus vanlee</taxon>
    </lineage>
</organism>
<evidence type="ECO:0000313" key="1">
    <source>
        <dbReference type="EMBL" id="QWS68260.1"/>
    </source>
</evidence>
<dbReference type="Proteomes" id="UP000683422">
    <property type="component" value="Segment"/>
</dbReference>
<reference evidence="1" key="1">
    <citation type="submission" date="2021-04" db="EMBL/GenBank/DDBJ databases">
        <authorList>
            <person name="Barnhill K.B."/>
            <person name="Biggs A.M."/>
            <person name="Bland J."/>
            <person name="Choudhary H.M."/>
            <person name="Crogan R.E."/>
            <person name="Finocchiaro A.B."/>
            <person name="Franco V."/>
            <person name="Fuller T.A."/>
            <person name="Hanwacker C.G."/>
            <person name="Howard Z.E."/>
            <person name="Iqbal M."/>
            <person name="Mathew A.M."/>
            <person name="Miller S."/>
            <person name="Padhye S."/>
            <person name="Rainey E."/>
            <person name="Rodriguez A."/>
            <person name="Stewart E."/>
            <person name="Otero L.A."/>
            <person name="Chase M.A."/>
            <person name="Pollenz R.S."/>
            <person name="Garlena R.A."/>
            <person name="Russell D.A."/>
            <person name="Jacobs-Sera D."/>
            <person name="Hatfull G.F."/>
        </authorList>
    </citation>
    <scope>NUCLEOTIDE SEQUENCE</scope>
</reference>
<dbReference type="RefSeq" id="YP_010755884.1">
    <property type="nucleotide sequence ID" value="NC_073474.1"/>
</dbReference>
<sequence>MVDDIEDIDLTDPDEVSAQISEREAVIDRYHGEIQKLRQHA</sequence>
<gene>
    <name evidence="1" type="primary">144</name>
    <name evidence="1" type="ORF">SEA_VANLEE_144</name>
</gene>
<accession>A0A8F2D9K4</accession>
<protein>
    <submittedName>
        <fullName evidence="1">Uncharacterized protein</fullName>
    </submittedName>
</protein>
<keyword evidence="2" id="KW-1185">Reference proteome</keyword>
<dbReference type="GeneID" id="80020557"/>
<dbReference type="KEGG" id="vg:80020557"/>
<evidence type="ECO:0000313" key="2">
    <source>
        <dbReference type="Proteomes" id="UP000683422"/>
    </source>
</evidence>